<dbReference type="InterPro" id="IPR003661">
    <property type="entry name" value="HisK_dim/P_dom"/>
</dbReference>
<evidence type="ECO:0000313" key="9">
    <source>
        <dbReference type="Proteomes" id="UP000319732"/>
    </source>
</evidence>
<dbReference type="InterPro" id="IPR004358">
    <property type="entry name" value="Sig_transdc_His_kin-like_C"/>
</dbReference>
<keyword evidence="9" id="KW-1185">Reference proteome</keyword>
<dbReference type="InterPro" id="IPR036097">
    <property type="entry name" value="HisK_dim/P_sf"/>
</dbReference>
<dbReference type="Proteomes" id="UP000319732">
    <property type="component" value="Unassembled WGS sequence"/>
</dbReference>
<feature type="transmembrane region" description="Helical" evidence="6">
    <location>
        <begin position="84"/>
        <end position="104"/>
    </location>
</feature>
<dbReference type="GO" id="GO:0009927">
    <property type="term" value="F:histidine phosphotransfer kinase activity"/>
    <property type="evidence" value="ECO:0007669"/>
    <property type="project" value="TreeGrafter"/>
</dbReference>
<dbReference type="InterPro" id="IPR003594">
    <property type="entry name" value="HATPase_dom"/>
</dbReference>
<feature type="transmembrane region" description="Helical" evidence="6">
    <location>
        <begin position="56"/>
        <end position="77"/>
    </location>
</feature>
<evidence type="ECO:0000259" key="7">
    <source>
        <dbReference type="PROSITE" id="PS50109"/>
    </source>
</evidence>
<dbReference type="SUPFAM" id="SSF47384">
    <property type="entry name" value="Homodimeric domain of signal transducing histidine kinase"/>
    <property type="match status" value="1"/>
</dbReference>
<keyword evidence="4" id="KW-0808">Transferase</keyword>
<dbReference type="CDD" id="cd16922">
    <property type="entry name" value="HATPase_EvgS-ArcB-TorS-like"/>
    <property type="match status" value="1"/>
</dbReference>
<dbReference type="SMART" id="SM00388">
    <property type="entry name" value="HisKA"/>
    <property type="match status" value="1"/>
</dbReference>
<dbReference type="RefSeq" id="WP_142929663.1">
    <property type="nucleotide sequence ID" value="NZ_ML660109.1"/>
</dbReference>
<reference evidence="8 9" key="1">
    <citation type="submission" date="2019-06" db="EMBL/GenBank/DDBJ databases">
        <title>Whole genome sequence for Cellvibrionaceae sp. R142.</title>
        <authorList>
            <person name="Wang G."/>
        </authorList>
    </citation>
    <scope>NUCLEOTIDE SEQUENCE [LARGE SCALE GENOMIC DNA]</scope>
    <source>
        <strain evidence="8 9">R142</strain>
    </source>
</reference>
<dbReference type="PRINTS" id="PR00344">
    <property type="entry name" value="BCTRLSENSOR"/>
</dbReference>
<dbReference type="Gene3D" id="3.30.565.10">
    <property type="entry name" value="Histidine kinase-like ATPase, C-terminal domain"/>
    <property type="match status" value="1"/>
</dbReference>
<proteinExistence type="predicted"/>
<evidence type="ECO:0000256" key="6">
    <source>
        <dbReference type="SAM" id="Phobius"/>
    </source>
</evidence>
<keyword evidence="6" id="KW-0812">Transmembrane</keyword>
<sequence length="464" mass="50153">MHARLQATLADFLNAGLDPQAVSPVALRQYRTVNTCAAIVCVASLIFLWRAWQWDILPRMLSLGYCTLTAGAGLWMLRRRTGPALAAHLVLSGVFVAICLGAYSSGGIGRVVAGWFYIVPMLAGLMLGARACLHWGVATVLAIVALLALENLAGPLEDMTPIRFRHSQDRLQQVVQLVTIILITLSYLRQVQQSESALLGIIERNNEEIAARIRAQEEAQAANRSRSEFLASMSHELRTPLNAIIGFSRRLVQKLEAGTEVDPQKTDMALVSIHRNGLILLNFINDLIAIARAESGGVVLNYGSVELTRLVMQALARVEAQAQAAGLYLRNQCPADMVIEADAGRLRQVFDNLLSNAVKYTDSGGVVVTCGSSSRFGSGEGVAVSVRDSGCGIAPEQQPYLFESHTNIEAPMTRAGASSGLGLALSRRWVQLHGGTIEVVSELGEGTEFIVHLPRKKSVPQNPL</sequence>
<evidence type="ECO:0000256" key="4">
    <source>
        <dbReference type="ARBA" id="ARBA00022679"/>
    </source>
</evidence>
<evidence type="ECO:0000256" key="5">
    <source>
        <dbReference type="ARBA" id="ARBA00022777"/>
    </source>
</evidence>
<dbReference type="GO" id="GO:0005886">
    <property type="term" value="C:plasma membrane"/>
    <property type="evidence" value="ECO:0007669"/>
    <property type="project" value="UniProtKB-ARBA"/>
</dbReference>
<dbReference type="InterPro" id="IPR036890">
    <property type="entry name" value="HATPase_C_sf"/>
</dbReference>
<name>A0A545SS37_9GAMM</name>
<keyword evidence="6" id="KW-1133">Transmembrane helix</keyword>
<comment type="catalytic activity">
    <reaction evidence="1">
        <text>ATP + protein L-histidine = ADP + protein N-phospho-L-histidine.</text>
        <dbReference type="EC" id="2.7.13.3"/>
    </reaction>
</comment>
<evidence type="ECO:0000256" key="1">
    <source>
        <dbReference type="ARBA" id="ARBA00000085"/>
    </source>
</evidence>
<dbReference type="FunFam" id="3.30.565.10:FF:000006">
    <property type="entry name" value="Sensor histidine kinase WalK"/>
    <property type="match status" value="1"/>
</dbReference>
<dbReference type="GO" id="GO:0000155">
    <property type="term" value="F:phosphorelay sensor kinase activity"/>
    <property type="evidence" value="ECO:0007669"/>
    <property type="project" value="InterPro"/>
</dbReference>
<evidence type="ECO:0000256" key="2">
    <source>
        <dbReference type="ARBA" id="ARBA00012438"/>
    </source>
</evidence>
<feature type="transmembrane region" description="Helical" evidence="6">
    <location>
        <begin position="32"/>
        <end position="50"/>
    </location>
</feature>
<dbReference type="InterPro" id="IPR005467">
    <property type="entry name" value="His_kinase_dom"/>
</dbReference>
<protein>
    <recommendedName>
        <fullName evidence="2">histidine kinase</fullName>
        <ecNumber evidence="2">2.7.13.3</ecNumber>
    </recommendedName>
</protein>
<gene>
    <name evidence="8" type="ORF">FKG94_24865</name>
</gene>
<dbReference type="PANTHER" id="PTHR43047">
    <property type="entry name" value="TWO-COMPONENT HISTIDINE PROTEIN KINASE"/>
    <property type="match status" value="1"/>
</dbReference>
<dbReference type="SUPFAM" id="SSF55874">
    <property type="entry name" value="ATPase domain of HSP90 chaperone/DNA topoisomerase II/histidine kinase"/>
    <property type="match status" value="1"/>
</dbReference>
<feature type="transmembrane region" description="Helical" evidence="6">
    <location>
        <begin position="116"/>
        <end position="149"/>
    </location>
</feature>
<dbReference type="AlphaFoldDB" id="A0A545SS37"/>
<dbReference type="Gene3D" id="1.10.287.130">
    <property type="match status" value="1"/>
</dbReference>
<evidence type="ECO:0000256" key="3">
    <source>
        <dbReference type="ARBA" id="ARBA00022553"/>
    </source>
</evidence>
<dbReference type="CDD" id="cd00082">
    <property type="entry name" value="HisKA"/>
    <property type="match status" value="1"/>
</dbReference>
<dbReference type="SMART" id="SM00387">
    <property type="entry name" value="HATPase_c"/>
    <property type="match status" value="1"/>
</dbReference>
<comment type="caution">
    <text evidence="8">The sequence shown here is derived from an EMBL/GenBank/DDBJ whole genome shotgun (WGS) entry which is preliminary data.</text>
</comment>
<dbReference type="PROSITE" id="PS50109">
    <property type="entry name" value="HIS_KIN"/>
    <property type="match status" value="1"/>
</dbReference>
<organism evidence="8 9">
    <name type="scientific">Exilibacterium tricleocarpae</name>
    <dbReference type="NCBI Taxonomy" id="2591008"/>
    <lineage>
        <taxon>Bacteria</taxon>
        <taxon>Pseudomonadati</taxon>
        <taxon>Pseudomonadota</taxon>
        <taxon>Gammaproteobacteria</taxon>
        <taxon>Cellvibrionales</taxon>
        <taxon>Cellvibrionaceae</taxon>
        <taxon>Exilibacterium</taxon>
    </lineage>
</organism>
<dbReference type="EC" id="2.7.13.3" evidence="2"/>
<dbReference type="Pfam" id="PF00512">
    <property type="entry name" value="HisKA"/>
    <property type="match status" value="1"/>
</dbReference>
<dbReference type="OrthoDB" id="9770795at2"/>
<dbReference type="EMBL" id="VHSG01000033">
    <property type="protein sequence ID" value="TQV67765.1"/>
    <property type="molecule type" value="Genomic_DNA"/>
</dbReference>
<keyword evidence="3" id="KW-0597">Phosphoprotein</keyword>
<dbReference type="Pfam" id="PF02518">
    <property type="entry name" value="HATPase_c"/>
    <property type="match status" value="1"/>
</dbReference>
<accession>A0A545SS37</accession>
<evidence type="ECO:0000313" key="8">
    <source>
        <dbReference type="EMBL" id="TQV67765.1"/>
    </source>
</evidence>
<keyword evidence="5 8" id="KW-0418">Kinase</keyword>
<dbReference type="PANTHER" id="PTHR43047:SF72">
    <property type="entry name" value="OSMOSENSING HISTIDINE PROTEIN KINASE SLN1"/>
    <property type="match status" value="1"/>
</dbReference>
<keyword evidence="6" id="KW-0472">Membrane</keyword>
<feature type="domain" description="Histidine kinase" evidence="7">
    <location>
        <begin position="232"/>
        <end position="457"/>
    </location>
</feature>